<accession>A0A371CHQ1</accession>
<feature type="region of interest" description="Disordered" evidence="1">
    <location>
        <begin position="37"/>
        <end position="62"/>
    </location>
</feature>
<evidence type="ECO:0000313" key="2">
    <source>
        <dbReference type="EMBL" id="RDX39815.1"/>
    </source>
</evidence>
<feature type="non-terminal residue" evidence="2">
    <location>
        <position position="1"/>
    </location>
</feature>
<dbReference type="EMBL" id="KZ857642">
    <property type="protein sequence ID" value="RDX39815.1"/>
    <property type="molecule type" value="Genomic_DNA"/>
</dbReference>
<gene>
    <name evidence="2" type="ORF">OH76DRAFT_1299568</name>
</gene>
<evidence type="ECO:0000256" key="1">
    <source>
        <dbReference type="SAM" id="MobiDB-lite"/>
    </source>
</evidence>
<dbReference type="Proteomes" id="UP000256964">
    <property type="component" value="Unassembled WGS sequence"/>
</dbReference>
<dbReference type="AlphaFoldDB" id="A0A371CHQ1"/>
<proteinExistence type="predicted"/>
<evidence type="ECO:0000313" key="3">
    <source>
        <dbReference type="Proteomes" id="UP000256964"/>
    </source>
</evidence>
<protein>
    <submittedName>
        <fullName evidence="2">Uncharacterized protein</fullName>
    </submittedName>
</protein>
<dbReference type="OrthoDB" id="2747112at2759"/>
<feature type="non-terminal residue" evidence="2">
    <location>
        <position position="126"/>
    </location>
</feature>
<organism evidence="2 3">
    <name type="scientific">Lentinus brumalis</name>
    <dbReference type="NCBI Taxonomy" id="2498619"/>
    <lineage>
        <taxon>Eukaryota</taxon>
        <taxon>Fungi</taxon>
        <taxon>Dikarya</taxon>
        <taxon>Basidiomycota</taxon>
        <taxon>Agaricomycotina</taxon>
        <taxon>Agaricomycetes</taxon>
        <taxon>Polyporales</taxon>
        <taxon>Polyporaceae</taxon>
        <taxon>Lentinus</taxon>
    </lineage>
</organism>
<keyword evidence="3" id="KW-1185">Reference proteome</keyword>
<reference evidence="2 3" key="1">
    <citation type="journal article" date="2018" name="Biotechnol. Biofuels">
        <title>Integrative visual omics of the white-rot fungus Polyporus brumalis exposes the biotechnological potential of its oxidative enzymes for delignifying raw plant biomass.</title>
        <authorList>
            <person name="Miyauchi S."/>
            <person name="Rancon A."/>
            <person name="Drula E."/>
            <person name="Hage H."/>
            <person name="Chaduli D."/>
            <person name="Favel A."/>
            <person name="Grisel S."/>
            <person name="Henrissat B."/>
            <person name="Herpoel-Gimbert I."/>
            <person name="Ruiz-Duenas F.J."/>
            <person name="Chevret D."/>
            <person name="Hainaut M."/>
            <person name="Lin J."/>
            <person name="Wang M."/>
            <person name="Pangilinan J."/>
            <person name="Lipzen A."/>
            <person name="Lesage-Meessen L."/>
            <person name="Navarro D."/>
            <person name="Riley R."/>
            <person name="Grigoriev I.V."/>
            <person name="Zhou S."/>
            <person name="Raouche S."/>
            <person name="Rosso M.N."/>
        </authorList>
    </citation>
    <scope>NUCLEOTIDE SEQUENCE [LARGE SCALE GENOMIC DNA]</scope>
    <source>
        <strain evidence="2 3">BRFM 1820</strain>
    </source>
</reference>
<name>A0A371CHQ1_9APHY</name>
<sequence length="126" mass="13737">LHPAYKQDHFRRAKWEPEWIAVAEDLLREEWEKYYKPKTTPKKSTAGPPADSGRRSAQASTAAMFDAIAPTSAASTSDPLEVYLASPPNPAVSDPLAHWNALLGSKSDAPLARFALDYLSVPGESS</sequence>